<dbReference type="EMBL" id="BNAU01000007">
    <property type="protein sequence ID" value="GHF17461.1"/>
    <property type="molecule type" value="Genomic_DNA"/>
</dbReference>
<dbReference type="PANTHER" id="PTHR41252">
    <property type="entry name" value="BLR2505 PROTEIN"/>
    <property type="match status" value="1"/>
</dbReference>
<dbReference type="Pfam" id="PF12680">
    <property type="entry name" value="SnoaL_2"/>
    <property type="match status" value="1"/>
</dbReference>
<accession>A0ABQ3JEV8</accession>
<dbReference type="SUPFAM" id="SSF54427">
    <property type="entry name" value="NTF2-like"/>
    <property type="match status" value="1"/>
</dbReference>
<feature type="domain" description="SnoaL-like" evidence="1">
    <location>
        <begin position="10"/>
        <end position="117"/>
    </location>
</feature>
<dbReference type="PANTHER" id="PTHR41252:SF1">
    <property type="entry name" value="BLR2505 PROTEIN"/>
    <property type="match status" value="1"/>
</dbReference>
<protein>
    <recommendedName>
        <fullName evidence="1">SnoaL-like domain-containing protein</fullName>
    </recommendedName>
</protein>
<evidence type="ECO:0000313" key="3">
    <source>
        <dbReference type="Proteomes" id="UP000605897"/>
    </source>
</evidence>
<evidence type="ECO:0000259" key="1">
    <source>
        <dbReference type="Pfam" id="PF12680"/>
    </source>
</evidence>
<reference evidence="3" key="1">
    <citation type="journal article" date="2019" name="Int. J. Syst. Evol. Microbiol.">
        <title>The Global Catalogue of Microorganisms (GCM) 10K type strain sequencing project: providing services to taxonomists for standard genome sequencing and annotation.</title>
        <authorList>
            <consortium name="The Broad Institute Genomics Platform"/>
            <consortium name="The Broad Institute Genome Sequencing Center for Infectious Disease"/>
            <person name="Wu L."/>
            <person name="Ma J."/>
        </authorList>
    </citation>
    <scope>NUCLEOTIDE SEQUENCE [LARGE SCALE GENOMIC DNA]</scope>
    <source>
        <strain evidence="3">CGMCC 4.7677</strain>
    </source>
</reference>
<dbReference type="InterPro" id="IPR032710">
    <property type="entry name" value="NTF2-like_dom_sf"/>
</dbReference>
<name>A0ABQ3JEV8_9PSEU</name>
<dbReference type="InterPro" id="IPR037401">
    <property type="entry name" value="SnoaL-like"/>
</dbReference>
<organism evidence="2 3">
    <name type="scientific">Amycolatopsis deserti</name>
    <dbReference type="NCBI Taxonomy" id="185696"/>
    <lineage>
        <taxon>Bacteria</taxon>
        <taxon>Bacillati</taxon>
        <taxon>Actinomycetota</taxon>
        <taxon>Actinomycetes</taxon>
        <taxon>Pseudonocardiales</taxon>
        <taxon>Pseudonocardiaceae</taxon>
        <taxon>Amycolatopsis</taxon>
    </lineage>
</organism>
<sequence>MSNLDNEKVIRRFVDALHGGDLTTIADTLAEDASWHLHGTLPVAGHYAGRDAVINDFLGQGLGLFADGSLKIELTTIVSDGPIVAIEWHATGQSTNGNPYDNEYALFFRLSDGKITAIREYCDTLHVKDALYG</sequence>
<proteinExistence type="predicted"/>
<comment type="caution">
    <text evidence="2">The sequence shown here is derived from an EMBL/GenBank/DDBJ whole genome shotgun (WGS) entry which is preliminary data.</text>
</comment>
<evidence type="ECO:0000313" key="2">
    <source>
        <dbReference type="EMBL" id="GHF17461.1"/>
    </source>
</evidence>
<gene>
    <name evidence="2" type="ORF">GCM10017786_59270</name>
</gene>
<dbReference type="Proteomes" id="UP000605897">
    <property type="component" value="Unassembled WGS sequence"/>
</dbReference>
<dbReference type="Gene3D" id="3.10.450.50">
    <property type="match status" value="1"/>
</dbReference>
<keyword evidence="3" id="KW-1185">Reference proteome</keyword>
<dbReference type="RefSeq" id="WP_191247876.1">
    <property type="nucleotide sequence ID" value="NZ_BNAU01000007.1"/>
</dbReference>